<evidence type="ECO:0000256" key="2">
    <source>
        <dbReference type="ARBA" id="ARBA00023067"/>
    </source>
</evidence>
<dbReference type="SMART" id="SM00411">
    <property type="entry name" value="BHL"/>
    <property type="match status" value="1"/>
</dbReference>
<evidence type="ECO:0000313" key="7">
    <source>
        <dbReference type="Proteomes" id="UP000199345"/>
    </source>
</evidence>
<dbReference type="GO" id="GO:0005829">
    <property type="term" value="C:cytosol"/>
    <property type="evidence" value="ECO:0007669"/>
    <property type="project" value="TreeGrafter"/>
</dbReference>
<comment type="similarity">
    <text evidence="1 4">Belongs to the bacterial histone-like protein family.</text>
</comment>
<evidence type="ECO:0000256" key="5">
    <source>
        <dbReference type="SAM" id="MobiDB-lite"/>
    </source>
</evidence>
<dbReference type="InterPro" id="IPR020816">
    <property type="entry name" value="Histone-like_DNA-bd_CS"/>
</dbReference>
<dbReference type="Proteomes" id="UP000199345">
    <property type="component" value="Unassembled WGS sequence"/>
</dbReference>
<name>A0A1I0GIU4_9PROT</name>
<dbReference type="InterPro" id="IPR010992">
    <property type="entry name" value="IHF-like_DNA-bd_dom_sf"/>
</dbReference>
<dbReference type="GO" id="GO:0003677">
    <property type="term" value="F:DNA binding"/>
    <property type="evidence" value="ECO:0007669"/>
    <property type="project" value="UniProtKB-KW"/>
</dbReference>
<accession>A0A1I0GIU4</accession>
<dbReference type="AlphaFoldDB" id="A0A1I0GIU4"/>
<keyword evidence="3 6" id="KW-0238">DNA-binding</keyword>
<feature type="region of interest" description="Disordered" evidence="5">
    <location>
        <begin position="89"/>
        <end position="109"/>
    </location>
</feature>
<dbReference type="InterPro" id="IPR000119">
    <property type="entry name" value="Hist_DNA-bd"/>
</dbReference>
<keyword evidence="2" id="KW-0226">DNA condensation</keyword>
<keyword evidence="7" id="KW-1185">Reference proteome</keyword>
<dbReference type="PANTHER" id="PTHR33175:SF3">
    <property type="entry name" value="DNA-BINDING PROTEIN HU-BETA"/>
    <property type="match status" value="1"/>
</dbReference>
<dbReference type="Gene3D" id="4.10.520.10">
    <property type="entry name" value="IHF-like DNA-binding proteins"/>
    <property type="match status" value="1"/>
</dbReference>
<dbReference type="GO" id="GO:0030527">
    <property type="term" value="F:structural constituent of chromatin"/>
    <property type="evidence" value="ECO:0007669"/>
    <property type="project" value="InterPro"/>
</dbReference>
<proteinExistence type="inferred from homology"/>
<protein>
    <submittedName>
        <fullName evidence="6">DNA-binding protein HU-beta</fullName>
    </submittedName>
</protein>
<dbReference type="SUPFAM" id="SSF47729">
    <property type="entry name" value="IHF-like DNA-binding proteins"/>
    <property type="match status" value="1"/>
</dbReference>
<evidence type="ECO:0000256" key="3">
    <source>
        <dbReference type="ARBA" id="ARBA00023125"/>
    </source>
</evidence>
<organism evidence="6 7">
    <name type="scientific">Nitrosomonas marina</name>
    <dbReference type="NCBI Taxonomy" id="917"/>
    <lineage>
        <taxon>Bacteria</taxon>
        <taxon>Pseudomonadati</taxon>
        <taxon>Pseudomonadota</taxon>
        <taxon>Betaproteobacteria</taxon>
        <taxon>Nitrosomonadales</taxon>
        <taxon>Nitrosomonadaceae</taxon>
        <taxon>Nitrosomonas</taxon>
    </lineage>
</organism>
<dbReference type="CDD" id="cd13831">
    <property type="entry name" value="HU"/>
    <property type="match status" value="1"/>
</dbReference>
<dbReference type="PRINTS" id="PR01727">
    <property type="entry name" value="DNABINDINGHU"/>
</dbReference>
<reference evidence="7" key="1">
    <citation type="submission" date="2016-10" db="EMBL/GenBank/DDBJ databases">
        <authorList>
            <person name="Varghese N."/>
            <person name="Submissions S."/>
        </authorList>
    </citation>
    <scope>NUCLEOTIDE SEQUENCE [LARGE SCALE GENOMIC DNA]</scope>
    <source>
        <strain evidence="7">Nm71</strain>
    </source>
</reference>
<feature type="compositionally biased region" description="Low complexity" evidence="5">
    <location>
        <begin position="89"/>
        <end position="103"/>
    </location>
</feature>
<dbReference type="PROSITE" id="PS00045">
    <property type="entry name" value="HISTONE_LIKE"/>
    <property type="match status" value="1"/>
</dbReference>
<dbReference type="EMBL" id="FOIA01000075">
    <property type="protein sequence ID" value="SET70261.1"/>
    <property type="molecule type" value="Genomic_DNA"/>
</dbReference>
<dbReference type="GO" id="GO:0030261">
    <property type="term" value="P:chromosome condensation"/>
    <property type="evidence" value="ECO:0007669"/>
    <property type="project" value="UniProtKB-KW"/>
</dbReference>
<dbReference type="Pfam" id="PF00216">
    <property type="entry name" value="Bac_DNA_binding"/>
    <property type="match status" value="1"/>
</dbReference>
<dbReference type="PANTHER" id="PTHR33175">
    <property type="entry name" value="DNA-BINDING PROTEIN HU"/>
    <property type="match status" value="1"/>
</dbReference>
<dbReference type="OrthoDB" id="9799835at2"/>
<sequence>MNKNELIEAIATRSNTTKAQTATMLNGMLEVLQQSLAAGNNVQLVGFGTFSVTERASREGRNPATGKTMTIPAKKVVKFKPGKALSEAAAARSAKTGKPVKSNVKAKKK</sequence>
<evidence type="ECO:0000313" key="6">
    <source>
        <dbReference type="EMBL" id="SET70261.1"/>
    </source>
</evidence>
<gene>
    <name evidence="6" type="ORF">SAMN05216326_1751</name>
</gene>
<evidence type="ECO:0000256" key="4">
    <source>
        <dbReference type="RuleBase" id="RU003939"/>
    </source>
</evidence>
<dbReference type="RefSeq" id="WP_090662201.1">
    <property type="nucleotide sequence ID" value="NZ_FOIA01000075.1"/>
</dbReference>
<evidence type="ECO:0000256" key="1">
    <source>
        <dbReference type="ARBA" id="ARBA00010529"/>
    </source>
</evidence>